<dbReference type="InterPro" id="IPR052176">
    <property type="entry name" value="Glycosyl_Hydrlase_43_Enz"/>
</dbReference>
<dbReference type="Proteomes" id="UP000198778">
    <property type="component" value="Unassembled WGS sequence"/>
</dbReference>
<evidence type="ECO:0000256" key="8">
    <source>
        <dbReference type="RuleBase" id="RU361187"/>
    </source>
</evidence>
<evidence type="ECO:0000256" key="4">
    <source>
        <dbReference type="ARBA" id="ARBA00023277"/>
    </source>
</evidence>
<dbReference type="PANTHER" id="PTHR43772">
    <property type="entry name" value="ENDO-1,4-BETA-XYLANASE"/>
    <property type="match status" value="1"/>
</dbReference>
<evidence type="ECO:0000256" key="1">
    <source>
        <dbReference type="ARBA" id="ARBA00009865"/>
    </source>
</evidence>
<organism evidence="9 10">
    <name type="scientific">Alkalicoccus daliensis</name>
    <dbReference type="NCBI Taxonomy" id="745820"/>
    <lineage>
        <taxon>Bacteria</taxon>
        <taxon>Bacillati</taxon>
        <taxon>Bacillota</taxon>
        <taxon>Bacilli</taxon>
        <taxon>Bacillales</taxon>
        <taxon>Bacillaceae</taxon>
        <taxon>Alkalicoccus</taxon>
    </lineage>
</organism>
<keyword evidence="3 8" id="KW-0378">Hydrolase</keyword>
<accession>A0A1H0F4C5</accession>
<sequence length="448" mass="51087">MSFQNPVISIPGVDHGDPAVIRYKGVYYLYHTGPDHVPVYTSINLTDWKLEGKALLASSETDHWAQLDLWAPEVFYENGTFYMYVTGAKRGENGTADDEERHIGVAKSKDPLGPFILAEEPLTPEWSIDAHPFTDDDGQMYMFYNVRNEHTRGPDGVIGTGNVVDKMRDPETLAGEPALVVKPEYSFEGNKEGSFFWNEGPFVLKRNNLYYQMYSAGFFGDDTYGVYYATSGTPHHIDGYNKQWEKFESGRPILQTNAACLGPGHHVVTKAPNGWDDYAVYHGYEPEEQVRERRVRIGKLWWEGSELRLEEPRKDILWSPPAPDVDLRSKTSFSADPFSSQAENFLFETTVQWKEDLVITFKELEVTAILDAVQQQCTFSSANGHRTVPFPRVWKPDHFHLITFILRHGELQIKMNQLMLLQEPVGNRSTTFAVKNTAEFYGTIYTLL</sequence>
<reference evidence="10" key="1">
    <citation type="submission" date="2016-10" db="EMBL/GenBank/DDBJ databases">
        <authorList>
            <person name="Varghese N."/>
            <person name="Submissions S."/>
        </authorList>
    </citation>
    <scope>NUCLEOTIDE SEQUENCE [LARGE SCALE GENOMIC DNA]</scope>
    <source>
        <strain evidence="10">CGMCC 1.10369</strain>
    </source>
</reference>
<dbReference type="AlphaFoldDB" id="A0A1H0F4C5"/>
<proteinExistence type="inferred from homology"/>
<evidence type="ECO:0000256" key="7">
    <source>
        <dbReference type="PIRSR" id="PIRSR606710-2"/>
    </source>
</evidence>
<keyword evidence="4" id="KW-0119">Carbohydrate metabolism</keyword>
<name>A0A1H0F4C5_9BACI</name>
<evidence type="ECO:0000313" key="10">
    <source>
        <dbReference type="Proteomes" id="UP000198778"/>
    </source>
</evidence>
<dbReference type="Pfam" id="PF04616">
    <property type="entry name" value="Glyco_hydro_43"/>
    <property type="match status" value="1"/>
</dbReference>
<evidence type="ECO:0000313" key="9">
    <source>
        <dbReference type="EMBL" id="SDN89517.1"/>
    </source>
</evidence>
<dbReference type="EMBL" id="FNIL01000004">
    <property type="protein sequence ID" value="SDN89517.1"/>
    <property type="molecule type" value="Genomic_DNA"/>
</dbReference>
<evidence type="ECO:0000256" key="5">
    <source>
        <dbReference type="ARBA" id="ARBA00023295"/>
    </source>
</evidence>
<dbReference type="PANTHER" id="PTHR43772:SF2">
    <property type="entry name" value="PUTATIVE (AFU_ORTHOLOGUE AFUA_2G04480)-RELATED"/>
    <property type="match status" value="1"/>
</dbReference>
<dbReference type="RefSeq" id="WP_090842618.1">
    <property type="nucleotide sequence ID" value="NZ_FNIL01000004.1"/>
</dbReference>
<dbReference type="STRING" id="745820.SAMN04488053_104185"/>
<evidence type="ECO:0000256" key="6">
    <source>
        <dbReference type="PIRSR" id="PIRSR606710-1"/>
    </source>
</evidence>
<keyword evidence="10" id="KW-1185">Reference proteome</keyword>
<evidence type="ECO:0000256" key="2">
    <source>
        <dbReference type="ARBA" id="ARBA00022651"/>
    </source>
</evidence>
<gene>
    <name evidence="9" type="ORF">SAMN04488053_104185</name>
</gene>
<dbReference type="GO" id="GO:0004553">
    <property type="term" value="F:hydrolase activity, hydrolyzing O-glycosyl compounds"/>
    <property type="evidence" value="ECO:0007669"/>
    <property type="project" value="InterPro"/>
</dbReference>
<keyword evidence="5 8" id="KW-0326">Glycosidase</keyword>
<dbReference type="InterPro" id="IPR006710">
    <property type="entry name" value="Glyco_hydro_43"/>
</dbReference>
<dbReference type="Gene3D" id="2.115.10.20">
    <property type="entry name" value="Glycosyl hydrolase domain, family 43"/>
    <property type="match status" value="1"/>
</dbReference>
<dbReference type="OrthoDB" id="9801455at2"/>
<dbReference type="SUPFAM" id="SSF75005">
    <property type="entry name" value="Arabinanase/levansucrase/invertase"/>
    <property type="match status" value="1"/>
</dbReference>
<comment type="similarity">
    <text evidence="1 8">Belongs to the glycosyl hydrolase 43 family.</text>
</comment>
<feature type="site" description="Important for catalytic activity, responsible for pKa modulation of the active site Glu and correct orientation of both the proton donor and substrate" evidence="7">
    <location>
        <position position="129"/>
    </location>
</feature>
<protein>
    <submittedName>
        <fullName evidence="9">Beta-xylosidase, GH43 family</fullName>
    </submittedName>
</protein>
<feature type="active site" description="Proton acceptor" evidence="6">
    <location>
        <position position="17"/>
    </location>
</feature>
<evidence type="ECO:0000256" key="3">
    <source>
        <dbReference type="ARBA" id="ARBA00022801"/>
    </source>
</evidence>
<keyword evidence="2" id="KW-0858">Xylan degradation</keyword>
<dbReference type="CDD" id="cd08991">
    <property type="entry name" value="GH43_HoAraf43-like"/>
    <property type="match status" value="1"/>
</dbReference>
<feature type="active site" description="Proton donor" evidence="6">
    <location>
        <position position="199"/>
    </location>
</feature>
<dbReference type="InterPro" id="IPR023296">
    <property type="entry name" value="Glyco_hydro_beta-prop_sf"/>
</dbReference>
<keyword evidence="2" id="KW-0624">Polysaccharide degradation</keyword>
<dbReference type="GO" id="GO:0045493">
    <property type="term" value="P:xylan catabolic process"/>
    <property type="evidence" value="ECO:0007669"/>
    <property type="project" value="UniProtKB-KW"/>
</dbReference>